<evidence type="ECO:0000256" key="4">
    <source>
        <dbReference type="SAM" id="MobiDB-lite"/>
    </source>
</evidence>
<evidence type="ECO:0000256" key="1">
    <source>
        <dbReference type="ARBA" id="ARBA00008348"/>
    </source>
</evidence>
<keyword evidence="2 3" id="KW-0413">Isomerase</keyword>
<reference evidence="6 7" key="1">
    <citation type="submission" date="2019-07" db="EMBL/GenBank/DDBJ databases">
        <title>Diversity of Bacteria from Kongsfjorden, Arctic.</title>
        <authorList>
            <person name="Yu Y."/>
        </authorList>
    </citation>
    <scope>NUCLEOTIDE SEQUENCE [LARGE SCALE GENOMIC DNA]</scope>
    <source>
        <strain evidence="6 7">SM1923</strain>
    </source>
</reference>
<comment type="similarity">
    <text evidence="1 3">Belongs to the pseudouridine synthase RsuA family.</text>
</comment>
<dbReference type="InterPro" id="IPR020103">
    <property type="entry name" value="PsdUridine_synth_cat_dom_sf"/>
</dbReference>
<dbReference type="InterPro" id="IPR050343">
    <property type="entry name" value="RsuA_PseudoU_synthase"/>
</dbReference>
<accession>A0A558HJG0</accession>
<dbReference type="Gene3D" id="3.30.70.1560">
    <property type="entry name" value="Alpha-L RNA-binding motif"/>
    <property type="match status" value="1"/>
</dbReference>
<name>A0A558HJG0_9GAMM</name>
<protein>
    <recommendedName>
        <fullName evidence="3">Pseudouridine synthase</fullName>
        <ecNumber evidence="3">5.4.99.-</ecNumber>
    </recommendedName>
</protein>
<evidence type="ECO:0000256" key="3">
    <source>
        <dbReference type="RuleBase" id="RU003887"/>
    </source>
</evidence>
<gene>
    <name evidence="6" type="ORF">FQP86_12540</name>
</gene>
<evidence type="ECO:0000256" key="2">
    <source>
        <dbReference type="ARBA" id="ARBA00023235"/>
    </source>
</evidence>
<comment type="caution">
    <text evidence="6">The sequence shown here is derived from an EMBL/GenBank/DDBJ whole genome shotgun (WGS) entry which is preliminary data.</text>
</comment>
<dbReference type="InterPro" id="IPR020094">
    <property type="entry name" value="TruA/RsuA/RluB/E/F_N"/>
</dbReference>
<dbReference type="Proteomes" id="UP000319941">
    <property type="component" value="Unassembled WGS sequence"/>
</dbReference>
<dbReference type="RefSeq" id="WP_144727741.1">
    <property type="nucleotide sequence ID" value="NZ_CAWOWR010000137.1"/>
</dbReference>
<dbReference type="NCBIfam" id="TIGR00093">
    <property type="entry name" value="pseudouridine synthase"/>
    <property type="match status" value="1"/>
</dbReference>
<sequence length="238" mass="26473">MSLIYLLHKPYRVLTQFTDRDKQRQTLADFIDVPDIYAAGRLDYDSEGLLLLTSDGALSHQIAHPKKKQPKTYWVQVEGAPDEQAIAQLSAGVELKDGMTRPAKVKHIDPPTLPDRQPPVRFRASIPTHWLEIVISEGRNRQVRRMTAHVGLPTLRLIRAAIGPWKLDGLAPGEWRSEEVEMPAASRNERSRNERPPARHKAGAGKVSSGKTGSAKRTAGKPHANGRRSTTPPKGRKS</sequence>
<dbReference type="AlphaFoldDB" id="A0A558HJG0"/>
<proteinExistence type="inferred from homology"/>
<dbReference type="PANTHER" id="PTHR47683">
    <property type="entry name" value="PSEUDOURIDINE SYNTHASE FAMILY PROTEIN-RELATED"/>
    <property type="match status" value="1"/>
</dbReference>
<evidence type="ECO:0000313" key="6">
    <source>
        <dbReference type="EMBL" id="TVU69266.1"/>
    </source>
</evidence>
<feature type="domain" description="Pseudouridine synthase RsuA/RluA-like" evidence="5">
    <location>
        <begin position="5"/>
        <end position="149"/>
    </location>
</feature>
<dbReference type="InterPro" id="IPR000748">
    <property type="entry name" value="PsdUridine_synth_RsuA/RluB/E/F"/>
</dbReference>
<dbReference type="InterPro" id="IPR006145">
    <property type="entry name" value="PsdUridine_synth_RsuA/RluA"/>
</dbReference>
<feature type="region of interest" description="Disordered" evidence="4">
    <location>
        <begin position="178"/>
        <end position="238"/>
    </location>
</feature>
<dbReference type="Pfam" id="PF00849">
    <property type="entry name" value="PseudoU_synth_2"/>
    <property type="match status" value="1"/>
</dbReference>
<dbReference type="EMBL" id="VNFH01000008">
    <property type="protein sequence ID" value="TVU69266.1"/>
    <property type="molecule type" value="Genomic_DNA"/>
</dbReference>
<dbReference type="STRING" id="553385.GCA_000591415_00919"/>
<dbReference type="GO" id="GO:0009982">
    <property type="term" value="F:pseudouridine synthase activity"/>
    <property type="evidence" value="ECO:0007669"/>
    <property type="project" value="InterPro"/>
</dbReference>
<organism evidence="6 7">
    <name type="scientific">Cobetia crustatorum</name>
    <dbReference type="NCBI Taxonomy" id="553385"/>
    <lineage>
        <taxon>Bacteria</taxon>
        <taxon>Pseudomonadati</taxon>
        <taxon>Pseudomonadota</taxon>
        <taxon>Gammaproteobacteria</taxon>
        <taxon>Oceanospirillales</taxon>
        <taxon>Halomonadaceae</taxon>
        <taxon>Cobetia</taxon>
    </lineage>
</organism>
<dbReference type="SUPFAM" id="SSF55120">
    <property type="entry name" value="Pseudouridine synthase"/>
    <property type="match status" value="1"/>
</dbReference>
<evidence type="ECO:0000259" key="5">
    <source>
        <dbReference type="Pfam" id="PF00849"/>
    </source>
</evidence>
<dbReference type="GO" id="GO:0006364">
    <property type="term" value="P:rRNA processing"/>
    <property type="evidence" value="ECO:0007669"/>
    <property type="project" value="UniProtKB-ARBA"/>
</dbReference>
<dbReference type="Gene3D" id="3.30.70.580">
    <property type="entry name" value="Pseudouridine synthase I, catalytic domain, N-terminal subdomain"/>
    <property type="match status" value="1"/>
</dbReference>
<dbReference type="InterPro" id="IPR042092">
    <property type="entry name" value="PsdUridine_s_RsuA/RluB/E/F_cat"/>
</dbReference>
<dbReference type="InterPro" id="IPR018496">
    <property type="entry name" value="PsdUridine_synth_RsuA/RluB_CS"/>
</dbReference>
<feature type="compositionally biased region" description="Basic and acidic residues" evidence="4">
    <location>
        <begin position="187"/>
        <end position="197"/>
    </location>
</feature>
<dbReference type="PROSITE" id="PS01149">
    <property type="entry name" value="PSI_RSU"/>
    <property type="match status" value="1"/>
</dbReference>
<evidence type="ECO:0000313" key="7">
    <source>
        <dbReference type="Proteomes" id="UP000319941"/>
    </source>
</evidence>
<dbReference type="GO" id="GO:0003723">
    <property type="term" value="F:RNA binding"/>
    <property type="evidence" value="ECO:0007669"/>
    <property type="project" value="InterPro"/>
</dbReference>
<dbReference type="GO" id="GO:0140098">
    <property type="term" value="F:catalytic activity, acting on RNA"/>
    <property type="evidence" value="ECO:0007669"/>
    <property type="project" value="UniProtKB-ARBA"/>
</dbReference>
<dbReference type="EC" id="5.4.99.-" evidence="3"/>
<keyword evidence="7" id="KW-1185">Reference proteome</keyword>
<dbReference type="PANTHER" id="PTHR47683:SF2">
    <property type="entry name" value="RNA-BINDING S4 DOMAIN-CONTAINING PROTEIN"/>
    <property type="match status" value="1"/>
</dbReference>
<dbReference type="GO" id="GO:0001522">
    <property type="term" value="P:pseudouridine synthesis"/>
    <property type="evidence" value="ECO:0007669"/>
    <property type="project" value="InterPro"/>
</dbReference>
<dbReference type="OrthoDB" id="9807213at2"/>